<dbReference type="FunFam" id="3.40.50.720:FF:000160">
    <property type="entry name" value="2,3-dihydro-2,3-dihydroxybenzoate dehydrogenase"/>
    <property type="match status" value="1"/>
</dbReference>
<feature type="domain" description="Ketoreductase" evidence="10">
    <location>
        <begin position="9"/>
        <end position="152"/>
    </location>
</feature>
<dbReference type="InterPro" id="IPR003560">
    <property type="entry name" value="DHB_DH"/>
</dbReference>
<dbReference type="OrthoDB" id="9803333at2"/>
<organism evidence="11 12">
    <name type="scientific">Baia soyae</name>
    <dbReference type="NCBI Taxonomy" id="1544746"/>
    <lineage>
        <taxon>Bacteria</taxon>
        <taxon>Bacillati</taxon>
        <taxon>Bacillota</taxon>
        <taxon>Bacilli</taxon>
        <taxon>Bacillales</taxon>
        <taxon>Thermoactinomycetaceae</taxon>
        <taxon>Baia</taxon>
    </lineage>
</organism>
<evidence type="ECO:0000313" key="12">
    <source>
        <dbReference type="Proteomes" id="UP000294746"/>
    </source>
</evidence>
<dbReference type="PROSITE" id="PS00061">
    <property type="entry name" value="ADH_SHORT"/>
    <property type="match status" value="1"/>
</dbReference>
<keyword evidence="12" id="KW-1185">Reference proteome</keyword>
<evidence type="ECO:0000256" key="6">
    <source>
        <dbReference type="ARBA" id="ARBA00066334"/>
    </source>
</evidence>
<dbReference type="NCBIfam" id="TIGR04316">
    <property type="entry name" value="dhbA_paeA"/>
    <property type="match status" value="1"/>
</dbReference>
<dbReference type="RefSeq" id="WP_131847959.1">
    <property type="nucleotide sequence ID" value="NZ_SLXV01000005.1"/>
</dbReference>
<gene>
    <name evidence="11" type="ORF">EDD57_10542</name>
</gene>
<dbReference type="SUPFAM" id="SSF51735">
    <property type="entry name" value="NAD(P)-binding Rossmann-fold domains"/>
    <property type="match status" value="1"/>
</dbReference>
<dbReference type="PRINTS" id="PR00080">
    <property type="entry name" value="SDRFAMILY"/>
</dbReference>
<dbReference type="GO" id="GO:0008667">
    <property type="term" value="F:2,3-dihydro-2,3-dihydroxybenzoate dehydrogenase activity"/>
    <property type="evidence" value="ECO:0007669"/>
    <property type="project" value="UniProtKB-UniRule"/>
</dbReference>
<dbReference type="Gene3D" id="3.40.50.720">
    <property type="entry name" value="NAD(P)-binding Rossmann-like Domain"/>
    <property type="match status" value="1"/>
</dbReference>
<evidence type="ECO:0000256" key="9">
    <source>
        <dbReference type="RuleBase" id="RU000363"/>
    </source>
</evidence>
<evidence type="ECO:0000256" key="7">
    <source>
        <dbReference type="ARBA" id="ARBA00067530"/>
    </source>
</evidence>
<name>A0A4R2S112_9BACL</name>
<evidence type="ECO:0000256" key="8">
    <source>
        <dbReference type="NCBIfam" id="TIGR04316"/>
    </source>
</evidence>
<comment type="caution">
    <text evidence="11">The sequence shown here is derived from an EMBL/GenBank/DDBJ whole genome shotgun (WGS) entry which is preliminary data.</text>
</comment>
<keyword evidence="3" id="KW-0560">Oxidoreductase</keyword>
<proteinExistence type="inferred from homology"/>
<evidence type="ECO:0000256" key="2">
    <source>
        <dbReference type="ARBA" id="ARBA00006484"/>
    </source>
</evidence>
<dbReference type="Pfam" id="PF00106">
    <property type="entry name" value="adh_short"/>
    <property type="match status" value="1"/>
</dbReference>
<dbReference type="PANTHER" id="PTHR42760:SF115">
    <property type="entry name" value="3-OXOACYL-[ACYL-CARRIER-PROTEIN] REDUCTASE FABG"/>
    <property type="match status" value="1"/>
</dbReference>
<dbReference type="Proteomes" id="UP000294746">
    <property type="component" value="Unassembled WGS sequence"/>
</dbReference>
<dbReference type="InterPro" id="IPR020904">
    <property type="entry name" value="Sc_DH/Rdtase_CS"/>
</dbReference>
<dbReference type="SMART" id="SM00822">
    <property type="entry name" value="PKS_KR"/>
    <property type="match status" value="1"/>
</dbReference>
<comment type="pathway">
    <text evidence="1">Siderophore biosynthesis.</text>
</comment>
<dbReference type="InterPro" id="IPR057326">
    <property type="entry name" value="KR_dom"/>
</dbReference>
<dbReference type="GO" id="GO:0019290">
    <property type="term" value="P:siderophore biosynthetic process"/>
    <property type="evidence" value="ECO:0007669"/>
    <property type="project" value="InterPro"/>
</dbReference>
<dbReference type="InterPro" id="IPR002347">
    <property type="entry name" value="SDR_fam"/>
</dbReference>
<dbReference type="InterPro" id="IPR036291">
    <property type="entry name" value="NAD(P)-bd_dom_sf"/>
</dbReference>
<evidence type="ECO:0000256" key="1">
    <source>
        <dbReference type="ARBA" id="ARBA00004924"/>
    </source>
</evidence>
<comment type="catalytic activity">
    <reaction evidence="5">
        <text>(2S,3S)-2,3-dihydroxy-2,3-dihydrobenzoate + NAD(+) = 2,3-dihydroxybenzoate + NADH + H(+)</text>
        <dbReference type="Rhea" id="RHEA:23824"/>
        <dbReference type="ChEBI" id="CHEBI:15378"/>
        <dbReference type="ChEBI" id="CHEBI:36654"/>
        <dbReference type="ChEBI" id="CHEBI:57540"/>
        <dbReference type="ChEBI" id="CHEBI:57945"/>
        <dbReference type="ChEBI" id="CHEBI:58764"/>
        <dbReference type="EC" id="1.3.1.28"/>
    </reaction>
</comment>
<reference evidence="11 12" key="1">
    <citation type="submission" date="2019-03" db="EMBL/GenBank/DDBJ databases">
        <title>Genomic Encyclopedia of Type Strains, Phase IV (KMG-IV): sequencing the most valuable type-strain genomes for metagenomic binning, comparative biology and taxonomic classification.</title>
        <authorList>
            <person name="Goeker M."/>
        </authorList>
    </citation>
    <scope>NUCLEOTIDE SEQUENCE [LARGE SCALE GENOMIC DNA]</scope>
    <source>
        <strain evidence="11 12">DSM 46831</strain>
    </source>
</reference>
<evidence type="ECO:0000259" key="10">
    <source>
        <dbReference type="SMART" id="SM00822"/>
    </source>
</evidence>
<evidence type="ECO:0000256" key="4">
    <source>
        <dbReference type="ARBA" id="ARBA00023027"/>
    </source>
</evidence>
<dbReference type="EC" id="1.3.1.28" evidence="6 8"/>
<dbReference type="GO" id="GO:0016616">
    <property type="term" value="F:oxidoreductase activity, acting on the CH-OH group of donors, NAD or NADP as acceptor"/>
    <property type="evidence" value="ECO:0007669"/>
    <property type="project" value="UniProtKB-ARBA"/>
</dbReference>
<sequence>MGESKLNRRVAIVTGAAGGIGRTVAQELAKSGMFVAVFDRDEQGLYQLESELKEAGSDVAVFPVDIRNRTEVESVVDQIEAEIGPIEVLVNVAGVLRMGTVSNLTDEDWEQTFAVNSTGVFYLSRSVSRRMIPRRRGSIVTVGSNAASTPRMSFSAYASSKAAAVMFTKCLGLELAQYNIRCNIVSPGSTETDMLKLLWQDDEQRSKDRCINGVSEDYRLGIPLGKIARPIDIAETVLFLVSDRSSHITMQNICIDGGATLGV</sequence>
<comment type="similarity">
    <text evidence="2 9">Belongs to the short-chain dehydrogenases/reductases (SDR) family.</text>
</comment>
<dbReference type="PANTHER" id="PTHR42760">
    <property type="entry name" value="SHORT-CHAIN DEHYDROGENASES/REDUCTASES FAMILY MEMBER"/>
    <property type="match status" value="1"/>
</dbReference>
<dbReference type="EMBL" id="SLXV01000005">
    <property type="protein sequence ID" value="TCP69859.1"/>
    <property type="molecule type" value="Genomic_DNA"/>
</dbReference>
<evidence type="ECO:0000313" key="11">
    <source>
        <dbReference type="EMBL" id="TCP69859.1"/>
    </source>
</evidence>
<evidence type="ECO:0000256" key="3">
    <source>
        <dbReference type="ARBA" id="ARBA00023002"/>
    </source>
</evidence>
<protein>
    <recommendedName>
        <fullName evidence="7 8">2,3-dihydro-2,3-dihydroxybenzoate dehydrogenase</fullName>
        <ecNumber evidence="6 8">1.3.1.28</ecNumber>
    </recommendedName>
</protein>
<accession>A0A4R2S112</accession>
<dbReference type="PRINTS" id="PR01397">
    <property type="entry name" value="DHBDHDRGNASE"/>
</dbReference>
<keyword evidence="4" id="KW-0520">NAD</keyword>
<dbReference type="AlphaFoldDB" id="A0A4R2S112"/>
<dbReference type="NCBIfam" id="NF006074">
    <property type="entry name" value="PRK08220.1"/>
    <property type="match status" value="1"/>
</dbReference>
<evidence type="ECO:0000256" key="5">
    <source>
        <dbReference type="ARBA" id="ARBA00052874"/>
    </source>
</evidence>